<reference evidence="5" key="1">
    <citation type="submission" date="2017-02" db="EMBL/GenBank/DDBJ databases">
        <title>Comparative genomics and description of representatives of a novel lineage of planctomycetes thriving in anoxic sediments.</title>
        <authorList>
            <person name="Spring S."/>
            <person name="Bunk B."/>
            <person name="Sproer C."/>
        </authorList>
    </citation>
    <scope>NUCLEOTIDE SEQUENCE [LARGE SCALE GENOMIC DNA]</scope>
    <source>
        <strain evidence="5">ST-NAGAB-D1</strain>
    </source>
</reference>
<dbReference type="InterPro" id="IPR013830">
    <property type="entry name" value="SGNH_hydro"/>
</dbReference>
<evidence type="ECO:0000313" key="5">
    <source>
        <dbReference type="Proteomes" id="UP000189674"/>
    </source>
</evidence>
<evidence type="ECO:0000313" key="4">
    <source>
        <dbReference type="EMBL" id="AQT67642.1"/>
    </source>
</evidence>
<dbReference type="AlphaFoldDB" id="A0A1U9NI76"/>
<dbReference type="GO" id="GO:0016788">
    <property type="term" value="F:hydrolase activity, acting on ester bonds"/>
    <property type="evidence" value="ECO:0007669"/>
    <property type="project" value="UniProtKB-ARBA"/>
</dbReference>
<dbReference type="Gene3D" id="2.60.120.260">
    <property type="entry name" value="Galactose-binding domain-like"/>
    <property type="match status" value="1"/>
</dbReference>
<name>A0A1U9NI76_9BACT</name>
<keyword evidence="5" id="KW-1185">Reference proteome</keyword>
<dbReference type="Pfam" id="PF14606">
    <property type="entry name" value="Lipase_GDSL_3"/>
    <property type="match status" value="1"/>
</dbReference>
<gene>
    <name evidence="4" type="ORF">STSP2_00790</name>
</gene>
<proteinExistence type="predicted"/>
<dbReference type="RefSeq" id="WP_146659996.1">
    <property type="nucleotide sequence ID" value="NZ_CP019791.1"/>
</dbReference>
<dbReference type="Pfam" id="PF14607">
    <property type="entry name" value="GxDLY"/>
    <property type="match status" value="1"/>
</dbReference>
<feature type="domain" description="SGNH hydrolase-type esterase" evidence="2">
    <location>
        <begin position="183"/>
        <end position="353"/>
    </location>
</feature>
<feature type="chain" id="PRO_5012843865" description="SGNH hydrolase-type esterase domain-containing protein" evidence="1">
    <location>
        <begin position="23"/>
        <end position="371"/>
    </location>
</feature>
<dbReference type="InterPro" id="IPR051532">
    <property type="entry name" value="Ester_Hydrolysis_Enzymes"/>
</dbReference>
<keyword evidence="1" id="KW-0732">Signal</keyword>
<dbReference type="Proteomes" id="UP000189674">
    <property type="component" value="Chromosome"/>
</dbReference>
<dbReference type="STRING" id="1936003.STSP2_00790"/>
<dbReference type="InterPro" id="IPR032740">
    <property type="entry name" value="GxDLY"/>
</dbReference>
<dbReference type="EMBL" id="CP019791">
    <property type="protein sequence ID" value="AQT67642.1"/>
    <property type="molecule type" value="Genomic_DNA"/>
</dbReference>
<protein>
    <recommendedName>
        <fullName evidence="6">SGNH hydrolase-type esterase domain-containing protein</fullName>
    </recommendedName>
</protein>
<feature type="domain" description="SGNH hydrolase-type esterase N-terminal" evidence="3">
    <location>
        <begin position="29"/>
        <end position="174"/>
    </location>
</feature>
<organism evidence="4 5">
    <name type="scientific">Anaerohalosphaera lusitana</name>
    <dbReference type="NCBI Taxonomy" id="1936003"/>
    <lineage>
        <taxon>Bacteria</taxon>
        <taxon>Pseudomonadati</taxon>
        <taxon>Planctomycetota</taxon>
        <taxon>Phycisphaerae</taxon>
        <taxon>Sedimentisphaerales</taxon>
        <taxon>Anaerohalosphaeraceae</taxon>
        <taxon>Anaerohalosphaera</taxon>
    </lineage>
</organism>
<evidence type="ECO:0000256" key="1">
    <source>
        <dbReference type="SAM" id="SignalP"/>
    </source>
</evidence>
<evidence type="ECO:0000259" key="3">
    <source>
        <dbReference type="Pfam" id="PF14607"/>
    </source>
</evidence>
<dbReference type="PANTHER" id="PTHR30383:SF29">
    <property type="entry name" value="SGNH HYDROLASE-TYPE ESTERASE DOMAIN-CONTAINING PROTEIN"/>
    <property type="match status" value="1"/>
</dbReference>
<evidence type="ECO:0000259" key="2">
    <source>
        <dbReference type="Pfam" id="PF14606"/>
    </source>
</evidence>
<dbReference type="KEGG" id="alus:STSP2_00790"/>
<dbReference type="SUPFAM" id="SSF52266">
    <property type="entry name" value="SGNH hydrolase"/>
    <property type="match status" value="1"/>
</dbReference>
<dbReference type="PANTHER" id="PTHR30383">
    <property type="entry name" value="THIOESTERASE 1/PROTEASE 1/LYSOPHOSPHOLIPASE L1"/>
    <property type="match status" value="1"/>
</dbReference>
<dbReference type="Gene3D" id="3.40.50.1110">
    <property type="entry name" value="SGNH hydrolase"/>
    <property type="match status" value="1"/>
</dbReference>
<feature type="signal peptide" evidence="1">
    <location>
        <begin position="1"/>
        <end position="22"/>
    </location>
</feature>
<accession>A0A1U9NI76</accession>
<dbReference type="InterPro" id="IPR036514">
    <property type="entry name" value="SGNH_hydro_sf"/>
</dbReference>
<evidence type="ECO:0008006" key="6">
    <source>
        <dbReference type="Google" id="ProtNLM"/>
    </source>
</evidence>
<sequence length="371" mass="40954" precursor="true">MSFLRMCFVFGLVTAVLGVAVAEEAGGMVWRDGSELRIDGKGWSDTPTPYSRLPERAEEKVRKPVWDRSLKSAGLVIHFNTDARKISFKWTLTSGSLAMHHMPATGVSGLDLYVKNADGKWLYVRNARPTGKSSTGSVNIWDAEKGNMREYKLYLPLYNGIESLQIGVPEGAKFEQPDVSDAKPIVYYGTSITQGACASRPGMAFAAMIERELGVPLINLGFSGNGRMEPEVAELLAELDPQVYVVDCLWNLTRAEDETIQERARNLIWKIRSKHAETPILFVGQSNFRGLRTGKTEALLEELEKAGDNRVENVHFLPGRDLLGDDGDGTVDGVHPNDLGMRRHADVLIPAIRELIAEEPEPKDAGEAKSD</sequence>
<dbReference type="OrthoDB" id="5624617at2"/>